<proteinExistence type="predicted"/>
<gene>
    <name evidence="1" type="ORF">RPERSI_LOCUS33154</name>
</gene>
<organism evidence="1 2">
    <name type="scientific">Racocetra persica</name>
    <dbReference type="NCBI Taxonomy" id="160502"/>
    <lineage>
        <taxon>Eukaryota</taxon>
        <taxon>Fungi</taxon>
        <taxon>Fungi incertae sedis</taxon>
        <taxon>Mucoromycota</taxon>
        <taxon>Glomeromycotina</taxon>
        <taxon>Glomeromycetes</taxon>
        <taxon>Diversisporales</taxon>
        <taxon>Gigasporaceae</taxon>
        <taxon>Racocetra</taxon>
    </lineage>
</organism>
<accession>A0ACA9SQ44</accession>
<reference evidence="1" key="1">
    <citation type="submission" date="2021-06" db="EMBL/GenBank/DDBJ databases">
        <authorList>
            <person name="Kallberg Y."/>
            <person name="Tangrot J."/>
            <person name="Rosling A."/>
        </authorList>
    </citation>
    <scope>NUCLEOTIDE SEQUENCE</scope>
    <source>
        <strain evidence="1">MA461A</strain>
    </source>
</reference>
<sequence length="171" mass="19889">QTQKTIAKLILKNQNYQQIIKQKDQQLKSKRIKTNRNKARLLNKQQTEINNHNCSCPKVCCANGDYVTIKQERDNYQQQINDHKCPSVDNKDKQISALEKEIQILKDKPPVVDSSEVERLLGVIEEKEKVIRELEVKLAAAKPQILEVESGEVKELRNELVRQERGIKRLH</sequence>
<feature type="non-terminal residue" evidence="1">
    <location>
        <position position="171"/>
    </location>
</feature>
<evidence type="ECO:0000313" key="1">
    <source>
        <dbReference type="EMBL" id="CAG8844323.1"/>
    </source>
</evidence>
<name>A0ACA9SQ44_9GLOM</name>
<feature type="non-terminal residue" evidence="1">
    <location>
        <position position="1"/>
    </location>
</feature>
<keyword evidence="2" id="KW-1185">Reference proteome</keyword>
<dbReference type="EMBL" id="CAJVQC010142099">
    <property type="protein sequence ID" value="CAG8844323.1"/>
    <property type="molecule type" value="Genomic_DNA"/>
</dbReference>
<protein>
    <submittedName>
        <fullName evidence="1">8215_t:CDS:1</fullName>
    </submittedName>
</protein>
<evidence type="ECO:0000313" key="2">
    <source>
        <dbReference type="Proteomes" id="UP000789920"/>
    </source>
</evidence>
<comment type="caution">
    <text evidence="1">The sequence shown here is derived from an EMBL/GenBank/DDBJ whole genome shotgun (WGS) entry which is preliminary data.</text>
</comment>
<dbReference type="Proteomes" id="UP000789920">
    <property type="component" value="Unassembled WGS sequence"/>
</dbReference>